<dbReference type="Pfam" id="PF02687">
    <property type="entry name" value="FtsX"/>
    <property type="match status" value="2"/>
</dbReference>
<comment type="subcellular location">
    <subcellularLocation>
        <location evidence="1">Cell membrane</location>
        <topology evidence="1">Multi-pass membrane protein</topology>
    </subcellularLocation>
</comment>
<feature type="transmembrane region" description="Helical" evidence="6">
    <location>
        <begin position="750"/>
        <end position="770"/>
    </location>
</feature>
<proteinExistence type="predicted"/>
<protein>
    <submittedName>
        <fullName evidence="8">Putative ABC transport system permease protein</fullName>
    </submittedName>
</protein>
<dbReference type="RefSeq" id="WP_091681111.1">
    <property type="nucleotide sequence ID" value="NZ_FOSN01000006.1"/>
</dbReference>
<feature type="transmembrane region" description="Helical" evidence="6">
    <location>
        <begin position="386"/>
        <end position="406"/>
    </location>
</feature>
<keyword evidence="4 6" id="KW-1133">Transmembrane helix</keyword>
<feature type="transmembrane region" description="Helical" evidence="6">
    <location>
        <begin position="427"/>
        <end position="449"/>
    </location>
</feature>
<dbReference type="PANTHER" id="PTHR30287:SF1">
    <property type="entry name" value="INNER MEMBRANE PROTEIN"/>
    <property type="match status" value="1"/>
</dbReference>
<name>A0A1I3YQK5_9HYPH</name>
<dbReference type="AlphaFoldDB" id="A0A1I3YQK5"/>
<accession>A0A1I3YQK5</accession>
<dbReference type="InterPro" id="IPR003838">
    <property type="entry name" value="ABC3_permease_C"/>
</dbReference>
<dbReference type="STRING" id="1612308.SAMN05444581_106109"/>
<feature type="transmembrane region" description="Helical" evidence="6">
    <location>
        <begin position="833"/>
        <end position="854"/>
    </location>
</feature>
<dbReference type="EMBL" id="FOSN01000006">
    <property type="protein sequence ID" value="SFK34138.1"/>
    <property type="molecule type" value="Genomic_DNA"/>
</dbReference>
<evidence type="ECO:0000256" key="3">
    <source>
        <dbReference type="ARBA" id="ARBA00022692"/>
    </source>
</evidence>
<dbReference type="InterPro" id="IPR038766">
    <property type="entry name" value="Membrane_comp_ABC_pdt"/>
</dbReference>
<keyword evidence="9" id="KW-1185">Reference proteome</keyword>
<feature type="transmembrane region" description="Helical" evidence="6">
    <location>
        <begin position="455"/>
        <end position="479"/>
    </location>
</feature>
<evidence type="ECO:0000259" key="7">
    <source>
        <dbReference type="Pfam" id="PF02687"/>
    </source>
</evidence>
<evidence type="ECO:0000256" key="2">
    <source>
        <dbReference type="ARBA" id="ARBA00022475"/>
    </source>
</evidence>
<feature type="domain" description="ABC3 transporter permease C-terminal" evidence="7">
    <location>
        <begin position="751"/>
        <end position="863"/>
    </location>
</feature>
<gene>
    <name evidence="8" type="ORF">SAMN05444581_106109</name>
</gene>
<sequence length="871" mass="90800">MRLFSRFFSRPRAPDFPSRTGLNWSLVFRLALRDFRGGLRGFGIFLGCIALGVAAIAGVGSASLSLSDGLARQGREILGGDVSFDVPQRELSDAELHFLASHGRLSRAATLRAMARGEGGDAVLVEIKAIDGAYPLAGEAVLDPPLGLAAALSERAGLFGIAADPGLLQRLGVAPGGVVTIGEARFELRAALTSEPDQLAAGLQFGPRVLMTAAALQATRLVEPGSLIRYHYRVALSGGAGAAPASDDAVDAFVADARKSFPEAGWDIHSRMNVSPQFAKNLTRFTQFLTLVGLTSLIVGGVGVANAIRAYVERKRPVIAILKSLGGTGSVVFALMLTQVMLVALLGVAIGAGAGAALPFLAAYGFGSLIPFPFEPGLHLSAVGQGVSYGLLTALMFSVGPLGHAHDVPAQALFREEVEPRRGWPRLRYIGLTLAAAAGFLAAVFAFSVDQKLAFIYLCATSAAFVLLRLIAFLMMNGARRLPHSRSVAIRLAIANIHRPGALTPTVVLSLGLGLALLVTLTLIDGNLRAELGHASPGQTPSFFFLDLPASKAEAFTQFLKAQAPDGSVRLAPMLRGRIVELNGLSVDSARPKESVAWVLQGDRGITFADAAPEGSSVVKGEWWPADYAGPPLISLETDVAAGLGLEVGDEIGVNVQGRTIVGRVANTRKVNWRSFGINFVLIFSSNSFKGAPHSEIATLTFPGAGDPAREALLLRETAGAFPAVTSVRVKDALDALSGIVGRLAIAVRAASSVALLASILVLGGALGAGQEARIHDAVVLKTLGATRVRLFAAFLVEYGLLGLGAAMFGLAAGGGAAYAIVSRIMGLDFVWVWPQALAAAAAALALTVLLGLAGSWRILGRKPAPYLRNL</sequence>
<dbReference type="GO" id="GO:0005886">
    <property type="term" value="C:plasma membrane"/>
    <property type="evidence" value="ECO:0007669"/>
    <property type="project" value="UniProtKB-SubCell"/>
</dbReference>
<feature type="transmembrane region" description="Helical" evidence="6">
    <location>
        <begin position="500"/>
        <end position="524"/>
    </location>
</feature>
<keyword evidence="5 6" id="KW-0472">Membrane</keyword>
<feature type="transmembrane region" description="Helical" evidence="6">
    <location>
        <begin position="288"/>
        <end position="312"/>
    </location>
</feature>
<evidence type="ECO:0000256" key="5">
    <source>
        <dbReference type="ARBA" id="ARBA00023136"/>
    </source>
</evidence>
<reference evidence="8 9" key="1">
    <citation type="submission" date="2016-10" db="EMBL/GenBank/DDBJ databases">
        <authorList>
            <person name="de Groot N.N."/>
        </authorList>
    </citation>
    <scope>NUCLEOTIDE SEQUENCE [LARGE SCALE GENOMIC DNA]</scope>
    <source>
        <strain evidence="8 9">NE2</strain>
    </source>
</reference>
<dbReference type="PANTHER" id="PTHR30287">
    <property type="entry name" value="MEMBRANE COMPONENT OF PREDICTED ABC SUPERFAMILY METABOLITE UPTAKE TRANSPORTER"/>
    <property type="match status" value="1"/>
</dbReference>
<evidence type="ECO:0000256" key="6">
    <source>
        <dbReference type="SAM" id="Phobius"/>
    </source>
</evidence>
<keyword evidence="2" id="KW-1003">Cell membrane</keyword>
<evidence type="ECO:0000256" key="1">
    <source>
        <dbReference type="ARBA" id="ARBA00004651"/>
    </source>
</evidence>
<evidence type="ECO:0000313" key="9">
    <source>
        <dbReference type="Proteomes" id="UP000198755"/>
    </source>
</evidence>
<feature type="transmembrane region" description="Helical" evidence="6">
    <location>
        <begin position="791"/>
        <end position="821"/>
    </location>
</feature>
<dbReference type="Proteomes" id="UP000198755">
    <property type="component" value="Unassembled WGS sequence"/>
</dbReference>
<evidence type="ECO:0000313" key="8">
    <source>
        <dbReference type="EMBL" id="SFK34138.1"/>
    </source>
</evidence>
<feature type="domain" description="ABC3 transporter permease C-terminal" evidence="7">
    <location>
        <begin position="292"/>
        <end position="395"/>
    </location>
</feature>
<organism evidence="8 9">
    <name type="scientific">Methylocapsa palsarum</name>
    <dbReference type="NCBI Taxonomy" id="1612308"/>
    <lineage>
        <taxon>Bacteria</taxon>
        <taxon>Pseudomonadati</taxon>
        <taxon>Pseudomonadota</taxon>
        <taxon>Alphaproteobacteria</taxon>
        <taxon>Hyphomicrobiales</taxon>
        <taxon>Beijerinckiaceae</taxon>
        <taxon>Methylocapsa</taxon>
    </lineage>
</organism>
<feature type="transmembrane region" description="Helical" evidence="6">
    <location>
        <begin position="344"/>
        <end position="366"/>
    </location>
</feature>
<feature type="transmembrane region" description="Helical" evidence="6">
    <location>
        <begin position="42"/>
        <end position="66"/>
    </location>
</feature>
<dbReference type="OrthoDB" id="9775544at2"/>
<keyword evidence="3 6" id="KW-0812">Transmembrane</keyword>
<evidence type="ECO:0000256" key="4">
    <source>
        <dbReference type="ARBA" id="ARBA00022989"/>
    </source>
</evidence>